<dbReference type="Proteomes" id="UP000076154">
    <property type="component" value="Unassembled WGS sequence"/>
</dbReference>
<keyword evidence="2" id="KW-1185">Reference proteome</keyword>
<dbReference type="EMBL" id="LUEZ02000045">
    <property type="protein sequence ID" value="RDB23976.1"/>
    <property type="molecule type" value="Genomic_DNA"/>
</dbReference>
<proteinExistence type="predicted"/>
<comment type="caution">
    <text evidence="1">The sequence shown here is derived from an EMBL/GenBank/DDBJ whole genome shotgun (WGS) entry which is preliminary data.</text>
</comment>
<dbReference type="AlphaFoldDB" id="A0A369JZ48"/>
<reference evidence="1" key="1">
    <citation type="submission" date="2018-04" db="EMBL/GenBank/DDBJ databases">
        <title>Whole genome sequencing of Hypsizygus marmoreus.</title>
        <authorList>
            <person name="Choi I.-G."/>
            <person name="Min B."/>
            <person name="Kim J.-G."/>
            <person name="Kim S."/>
            <person name="Oh Y.-L."/>
            <person name="Kong W.-S."/>
            <person name="Park H."/>
            <person name="Jeong J."/>
            <person name="Song E.-S."/>
        </authorList>
    </citation>
    <scope>NUCLEOTIDE SEQUENCE [LARGE SCALE GENOMIC DNA]</scope>
    <source>
        <strain evidence="1">51987-8</strain>
    </source>
</reference>
<evidence type="ECO:0000313" key="1">
    <source>
        <dbReference type="EMBL" id="RDB23976.1"/>
    </source>
</evidence>
<sequence>MIGLRCRWTMFFNTLFVSGDLNRLC</sequence>
<organism evidence="1 2">
    <name type="scientific">Hypsizygus marmoreus</name>
    <name type="common">White beech mushroom</name>
    <name type="synonym">Agaricus marmoreus</name>
    <dbReference type="NCBI Taxonomy" id="39966"/>
    <lineage>
        <taxon>Eukaryota</taxon>
        <taxon>Fungi</taxon>
        <taxon>Dikarya</taxon>
        <taxon>Basidiomycota</taxon>
        <taxon>Agaricomycotina</taxon>
        <taxon>Agaricomycetes</taxon>
        <taxon>Agaricomycetidae</taxon>
        <taxon>Agaricales</taxon>
        <taxon>Tricholomatineae</taxon>
        <taxon>Lyophyllaceae</taxon>
        <taxon>Hypsizygus</taxon>
    </lineage>
</organism>
<accession>A0A369JZ48</accession>
<evidence type="ECO:0000313" key="2">
    <source>
        <dbReference type="Proteomes" id="UP000076154"/>
    </source>
</evidence>
<name>A0A369JZ48_HYPMA</name>
<gene>
    <name evidence="1" type="ORF">Hypma_008601</name>
</gene>
<protein>
    <submittedName>
        <fullName evidence="1">Uncharacterized protein</fullName>
    </submittedName>
</protein>
<feature type="non-terminal residue" evidence="1">
    <location>
        <position position="25"/>
    </location>
</feature>
<dbReference type="InParanoid" id="A0A369JZ48"/>